<sequence length="34" mass="3846">MLEGIVPDEINPRFCCFNSQLKHNIFHIISTDGG</sequence>
<proteinExistence type="predicted"/>
<organism evidence="1">
    <name type="scientific">marine metagenome</name>
    <dbReference type="NCBI Taxonomy" id="408172"/>
    <lineage>
        <taxon>unclassified sequences</taxon>
        <taxon>metagenomes</taxon>
        <taxon>ecological metagenomes</taxon>
    </lineage>
</organism>
<dbReference type="EMBL" id="UINC01224218">
    <property type="protein sequence ID" value="SVE53748.1"/>
    <property type="molecule type" value="Genomic_DNA"/>
</dbReference>
<evidence type="ECO:0000313" key="1">
    <source>
        <dbReference type="EMBL" id="SVE53748.1"/>
    </source>
</evidence>
<dbReference type="AlphaFoldDB" id="A0A383ECA9"/>
<name>A0A383ECA9_9ZZZZ</name>
<accession>A0A383ECA9</accession>
<protein>
    <submittedName>
        <fullName evidence="1">Uncharacterized protein</fullName>
    </submittedName>
</protein>
<reference evidence="1" key="1">
    <citation type="submission" date="2018-05" db="EMBL/GenBank/DDBJ databases">
        <authorList>
            <person name="Lanie J.A."/>
            <person name="Ng W.-L."/>
            <person name="Kazmierczak K.M."/>
            <person name="Andrzejewski T.M."/>
            <person name="Davidsen T.M."/>
            <person name="Wayne K.J."/>
            <person name="Tettelin H."/>
            <person name="Glass J.I."/>
            <person name="Rusch D."/>
            <person name="Podicherti R."/>
            <person name="Tsui H.-C.T."/>
            <person name="Winkler M.E."/>
        </authorList>
    </citation>
    <scope>NUCLEOTIDE SEQUENCE</scope>
</reference>
<gene>
    <name evidence="1" type="ORF">METZ01_LOCUS506602</name>
</gene>